<gene>
    <name evidence="3" type="ORF">ACFH04_08530</name>
</gene>
<sequence length="182" mass="19956">MWPDAEWAARVADARLTDPRTRATVRVMANGLVVERGARLVLPSTRIPGEGGTELGTGEITIARSKLTDHLLRTARTPISIDELVDGAARRFPQAPRVPSTVPSTPWWPRVSCCATAARASTTPATTCASWLRSRPRACGLMPMRRWGRDAGRGGPLCARWTPSHPREPVGPSMSSWPWTRR</sequence>
<evidence type="ECO:0000259" key="2">
    <source>
        <dbReference type="Pfam" id="PF04738"/>
    </source>
</evidence>
<protein>
    <submittedName>
        <fullName evidence="3">Lantibiotic dehydratase</fullName>
    </submittedName>
</protein>
<proteinExistence type="predicted"/>
<evidence type="ECO:0000313" key="3">
    <source>
        <dbReference type="EMBL" id="MFC0843760.1"/>
    </source>
</evidence>
<name>A0ABV6TD93_9ACTN</name>
<comment type="caution">
    <text evidence="3">The sequence shown here is derived from an EMBL/GenBank/DDBJ whole genome shotgun (WGS) entry which is preliminary data.</text>
</comment>
<organism evidence="3 4">
    <name type="scientific">Streptomyces noboritoensis</name>
    <dbReference type="NCBI Taxonomy" id="67337"/>
    <lineage>
        <taxon>Bacteria</taxon>
        <taxon>Bacillati</taxon>
        <taxon>Actinomycetota</taxon>
        <taxon>Actinomycetes</taxon>
        <taxon>Kitasatosporales</taxon>
        <taxon>Streptomycetaceae</taxon>
        <taxon>Streptomyces</taxon>
    </lineage>
</organism>
<dbReference type="InterPro" id="IPR006827">
    <property type="entry name" value="Lant_deHydtase_N"/>
</dbReference>
<reference evidence="3 4" key="1">
    <citation type="submission" date="2024-09" db="EMBL/GenBank/DDBJ databases">
        <authorList>
            <person name="Sun Q."/>
            <person name="Mori K."/>
        </authorList>
    </citation>
    <scope>NUCLEOTIDE SEQUENCE [LARGE SCALE GENOMIC DNA]</scope>
    <source>
        <strain evidence="3 4">JCM 4557</strain>
    </source>
</reference>
<feature type="region of interest" description="Disordered" evidence="1">
    <location>
        <begin position="159"/>
        <end position="182"/>
    </location>
</feature>
<keyword evidence="4" id="KW-1185">Reference proteome</keyword>
<evidence type="ECO:0000256" key="1">
    <source>
        <dbReference type="SAM" id="MobiDB-lite"/>
    </source>
</evidence>
<feature type="compositionally biased region" description="Polar residues" evidence="1">
    <location>
        <begin position="173"/>
        <end position="182"/>
    </location>
</feature>
<dbReference type="EMBL" id="JBHMQV010000009">
    <property type="protein sequence ID" value="MFC0843760.1"/>
    <property type="molecule type" value="Genomic_DNA"/>
</dbReference>
<dbReference type="RefSeq" id="WP_394317472.1">
    <property type="nucleotide sequence ID" value="NZ_JBHMQV010000009.1"/>
</dbReference>
<dbReference type="Pfam" id="PF04738">
    <property type="entry name" value="Lant_dehydr_N"/>
    <property type="match status" value="1"/>
</dbReference>
<feature type="domain" description="Lantibiotic dehydratase N-terminal" evidence="2">
    <location>
        <begin position="3"/>
        <end position="96"/>
    </location>
</feature>
<dbReference type="Proteomes" id="UP001589887">
    <property type="component" value="Unassembled WGS sequence"/>
</dbReference>
<accession>A0ABV6TD93</accession>
<evidence type="ECO:0000313" key="4">
    <source>
        <dbReference type="Proteomes" id="UP001589887"/>
    </source>
</evidence>